<feature type="compositionally biased region" description="Polar residues" evidence="3">
    <location>
        <begin position="20"/>
        <end position="30"/>
    </location>
</feature>
<dbReference type="PANTHER" id="PTHR21660">
    <property type="entry name" value="THIOESTERASE SUPERFAMILY MEMBER-RELATED"/>
    <property type="match status" value="1"/>
</dbReference>
<dbReference type="InterPro" id="IPR006683">
    <property type="entry name" value="Thioestr_dom"/>
</dbReference>
<dbReference type="InterPro" id="IPR039298">
    <property type="entry name" value="ACOT13"/>
</dbReference>
<feature type="compositionally biased region" description="Basic residues" evidence="3">
    <location>
        <begin position="68"/>
        <end position="81"/>
    </location>
</feature>
<dbReference type="PANTHER" id="PTHR21660:SF1">
    <property type="entry name" value="ACYL-COENZYME A THIOESTERASE 13"/>
    <property type="match status" value="1"/>
</dbReference>
<feature type="compositionally biased region" description="Pro residues" evidence="3">
    <location>
        <begin position="43"/>
        <end position="60"/>
    </location>
</feature>
<feature type="compositionally biased region" description="Low complexity" evidence="3">
    <location>
        <begin position="97"/>
        <end position="119"/>
    </location>
</feature>
<sequence length="314" mass="34192">MTIRTYHRPVKTSEVVVVSLASQEEQQQDTMAGGHEGRKGSASPPPPPPPPPPPATPPPKSGGGAQHQHQHHHLHHLHHLHQQFQQFQQPALLLPYPQSQHSQSRHPQQQQQQQQQQPPRSAPAPAPASIPAPAPAPAPPSTTVDPSLLPYTGEQRILELHRRELEKASSGDICDHDYTTPLIPHLKLISADSSLPHPKSYFRYVVQPSHCNRKGTLHGGCIATLFDYCTSMPLALVSRPGFWYSLGVSRSLNTTYLRPVPVGTEVFIECEVVALGKRLASISGKMRRAVDGALVATCEHGKVNTDGAEGGSKL</sequence>
<evidence type="ECO:0000256" key="1">
    <source>
        <dbReference type="ARBA" id="ARBA00008324"/>
    </source>
</evidence>
<feature type="domain" description="Thioesterase" evidence="4">
    <location>
        <begin position="215"/>
        <end position="289"/>
    </location>
</feature>
<feature type="compositionally biased region" description="Pro residues" evidence="3">
    <location>
        <begin position="120"/>
        <end position="140"/>
    </location>
</feature>
<reference evidence="5 6" key="1">
    <citation type="submission" date="2023-09" db="EMBL/GenBank/DDBJ databases">
        <title>Multi-omics analysis of a traditional fermented food reveals byproduct-associated fungal strains for waste-to-food upcycling.</title>
        <authorList>
            <consortium name="Lawrence Berkeley National Laboratory"/>
            <person name="Rekdal V.M."/>
            <person name="Villalobos-Escobedo J.M."/>
            <person name="Rodriguez-Valeron N."/>
            <person name="Garcia M.O."/>
            <person name="Vasquez D.P."/>
            <person name="Damayanti I."/>
            <person name="Sorensen P.M."/>
            <person name="Baidoo E.E."/>
            <person name="De Carvalho A.C."/>
            <person name="Riley R."/>
            <person name="Lipzen A."/>
            <person name="He G."/>
            <person name="Yan M."/>
            <person name="Haridas S."/>
            <person name="Daum C."/>
            <person name="Yoshinaga Y."/>
            <person name="Ng V."/>
            <person name="Grigoriev I.V."/>
            <person name="Munk R."/>
            <person name="Nuraida L."/>
            <person name="Wijaya C.H."/>
            <person name="Morales P.-C."/>
            <person name="Keasling J.D."/>
        </authorList>
    </citation>
    <scope>NUCLEOTIDE SEQUENCE [LARGE SCALE GENOMIC DNA]</scope>
    <source>
        <strain evidence="5 6">FGSC 2613</strain>
    </source>
</reference>
<evidence type="ECO:0000256" key="3">
    <source>
        <dbReference type="SAM" id="MobiDB-lite"/>
    </source>
</evidence>
<proteinExistence type="inferred from homology"/>
<evidence type="ECO:0000256" key="2">
    <source>
        <dbReference type="ARBA" id="ARBA00022801"/>
    </source>
</evidence>
<dbReference type="SUPFAM" id="SSF54637">
    <property type="entry name" value="Thioesterase/thiol ester dehydrase-isomerase"/>
    <property type="match status" value="1"/>
</dbReference>
<evidence type="ECO:0000259" key="4">
    <source>
        <dbReference type="Pfam" id="PF03061"/>
    </source>
</evidence>
<accession>A0ABR3DFE5</accession>
<gene>
    <name evidence="5" type="ORF">QR685DRAFT_438578</name>
</gene>
<dbReference type="Proteomes" id="UP001451303">
    <property type="component" value="Unassembled WGS sequence"/>
</dbReference>
<dbReference type="EMBL" id="JAVLET010000003">
    <property type="protein sequence ID" value="KAL0471400.1"/>
    <property type="molecule type" value="Genomic_DNA"/>
</dbReference>
<keyword evidence="2" id="KW-0378">Hydrolase</keyword>
<organism evidence="5 6">
    <name type="scientific">Neurospora intermedia</name>
    <dbReference type="NCBI Taxonomy" id="5142"/>
    <lineage>
        <taxon>Eukaryota</taxon>
        <taxon>Fungi</taxon>
        <taxon>Dikarya</taxon>
        <taxon>Ascomycota</taxon>
        <taxon>Pezizomycotina</taxon>
        <taxon>Sordariomycetes</taxon>
        <taxon>Sordariomycetidae</taxon>
        <taxon>Sordariales</taxon>
        <taxon>Sordariaceae</taxon>
        <taxon>Neurospora</taxon>
    </lineage>
</organism>
<evidence type="ECO:0000313" key="5">
    <source>
        <dbReference type="EMBL" id="KAL0471400.1"/>
    </source>
</evidence>
<keyword evidence="6" id="KW-1185">Reference proteome</keyword>
<dbReference type="InterPro" id="IPR029069">
    <property type="entry name" value="HotDog_dom_sf"/>
</dbReference>
<comment type="caution">
    <text evidence="5">The sequence shown here is derived from an EMBL/GenBank/DDBJ whole genome shotgun (WGS) entry which is preliminary data.</text>
</comment>
<dbReference type="Pfam" id="PF03061">
    <property type="entry name" value="4HBT"/>
    <property type="match status" value="1"/>
</dbReference>
<name>A0ABR3DFE5_NEUIN</name>
<feature type="region of interest" description="Disordered" evidence="3">
    <location>
        <begin position="20"/>
        <end position="85"/>
    </location>
</feature>
<comment type="similarity">
    <text evidence="1">Belongs to the thioesterase PaaI family.</text>
</comment>
<dbReference type="CDD" id="cd03443">
    <property type="entry name" value="PaaI_thioesterase"/>
    <property type="match status" value="1"/>
</dbReference>
<dbReference type="Gene3D" id="3.10.129.10">
    <property type="entry name" value="Hotdog Thioesterase"/>
    <property type="match status" value="1"/>
</dbReference>
<protein>
    <submittedName>
        <fullName evidence="5">Thioesterase</fullName>
    </submittedName>
</protein>
<feature type="region of interest" description="Disordered" evidence="3">
    <location>
        <begin position="97"/>
        <end position="149"/>
    </location>
</feature>
<evidence type="ECO:0000313" key="6">
    <source>
        <dbReference type="Proteomes" id="UP001451303"/>
    </source>
</evidence>